<comment type="caution">
    <text evidence="3">The sequence shown here is derived from an EMBL/GenBank/DDBJ whole genome shotgun (WGS) entry which is preliminary data.</text>
</comment>
<keyword evidence="4" id="KW-1185">Reference proteome</keyword>
<keyword evidence="1" id="KW-1133">Transmembrane helix</keyword>
<proteinExistence type="predicted"/>
<keyword evidence="1" id="KW-0812">Transmembrane</keyword>
<dbReference type="NCBIfam" id="TIGR00254">
    <property type="entry name" value="GGDEF"/>
    <property type="match status" value="1"/>
</dbReference>
<feature type="transmembrane region" description="Helical" evidence="1">
    <location>
        <begin position="34"/>
        <end position="51"/>
    </location>
</feature>
<keyword evidence="1" id="KW-0472">Membrane</keyword>
<evidence type="ECO:0000313" key="3">
    <source>
        <dbReference type="EMBL" id="NEK59378.1"/>
    </source>
</evidence>
<dbReference type="SUPFAM" id="SSF55073">
    <property type="entry name" value="Nucleotide cyclase"/>
    <property type="match status" value="1"/>
</dbReference>
<dbReference type="SMART" id="SM00267">
    <property type="entry name" value="GGDEF"/>
    <property type="match status" value="1"/>
</dbReference>
<dbReference type="Proteomes" id="UP000470246">
    <property type="component" value="Unassembled WGS sequence"/>
</dbReference>
<dbReference type="InterPro" id="IPR043128">
    <property type="entry name" value="Rev_trsase/Diguanyl_cyclase"/>
</dbReference>
<dbReference type="EMBL" id="JAAGWF010000018">
    <property type="protein sequence ID" value="NEK59378.1"/>
    <property type="molecule type" value="Genomic_DNA"/>
</dbReference>
<dbReference type="GO" id="GO:0005886">
    <property type="term" value="C:plasma membrane"/>
    <property type="evidence" value="ECO:0007669"/>
    <property type="project" value="TreeGrafter"/>
</dbReference>
<dbReference type="AlphaFoldDB" id="A0A7K3W400"/>
<evidence type="ECO:0000256" key="1">
    <source>
        <dbReference type="SAM" id="Phobius"/>
    </source>
</evidence>
<feature type="transmembrane region" description="Helical" evidence="1">
    <location>
        <begin position="9"/>
        <end position="28"/>
    </location>
</feature>
<dbReference type="InterPro" id="IPR029787">
    <property type="entry name" value="Nucleotide_cyclase"/>
</dbReference>
<dbReference type="PROSITE" id="PS50887">
    <property type="entry name" value="GGDEF"/>
    <property type="match status" value="1"/>
</dbReference>
<dbReference type="PANTHER" id="PTHR45138:SF9">
    <property type="entry name" value="DIGUANYLATE CYCLASE DGCM-RELATED"/>
    <property type="match status" value="1"/>
</dbReference>
<reference evidence="3 4" key="1">
    <citation type="submission" date="2020-02" db="EMBL/GenBank/DDBJ databases">
        <title>Geodermatophilus sabuli CPCC 205279 I12A-02694.</title>
        <authorList>
            <person name="Jiang Z."/>
        </authorList>
    </citation>
    <scope>NUCLEOTIDE SEQUENCE [LARGE SCALE GENOMIC DNA]</scope>
    <source>
        <strain evidence="3 4">I12A-02694</strain>
    </source>
</reference>
<dbReference type="CDD" id="cd01949">
    <property type="entry name" value="GGDEF"/>
    <property type="match status" value="1"/>
</dbReference>
<dbReference type="Pfam" id="PF00990">
    <property type="entry name" value="GGDEF"/>
    <property type="match status" value="1"/>
</dbReference>
<dbReference type="GO" id="GO:0043709">
    <property type="term" value="P:cell adhesion involved in single-species biofilm formation"/>
    <property type="evidence" value="ECO:0007669"/>
    <property type="project" value="TreeGrafter"/>
</dbReference>
<dbReference type="GO" id="GO:0052621">
    <property type="term" value="F:diguanylate cyclase activity"/>
    <property type="evidence" value="ECO:0007669"/>
    <property type="project" value="TreeGrafter"/>
</dbReference>
<dbReference type="GO" id="GO:1902201">
    <property type="term" value="P:negative regulation of bacterial-type flagellum-dependent cell motility"/>
    <property type="evidence" value="ECO:0007669"/>
    <property type="project" value="TreeGrafter"/>
</dbReference>
<feature type="domain" description="GGDEF" evidence="2">
    <location>
        <begin position="148"/>
        <end position="275"/>
    </location>
</feature>
<evidence type="ECO:0000259" key="2">
    <source>
        <dbReference type="PROSITE" id="PS50887"/>
    </source>
</evidence>
<accession>A0A7K3W400</accession>
<sequence>MVQDHRGPLLFYGWSAAVTVLVTIAARVDGGAGSPIPVVLFLTLGFMAAAYPPYGVVATGTLMTGCYLGLIAVPHLDVPALFVAAILAAFTVLCAMASANQWEAYERQAMLLRTHEVLAATDPLTGCLNRRAFLDRLDRAVTAAGTGAPSVVCVVDLDGFKGVNDRDGHAAGDAVLRAVTAALAGVVRETDTVARLGGDEFAVLSAAGPDGDGAALAARLRAAVAAVGAGCGVTASIGMTPVVAGDDVHEVLGRADRAMYRAKAGGGDRVAALAR</sequence>
<evidence type="ECO:0000313" key="4">
    <source>
        <dbReference type="Proteomes" id="UP000470246"/>
    </source>
</evidence>
<gene>
    <name evidence="3" type="ORF">GCU56_16075</name>
</gene>
<organism evidence="3 4">
    <name type="scientific">Geodermatophilus sabuli</name>
    <dbReference type="NCBI Taxonomy" id="1564158"/>
    <lineage>
        <taxon>Bacteria</taxon>
        <taxon>Bacillati</taxon>
        <taxon>Actinomycetota</taxon>
        <taxon>Actinomycetes</taxon>
        <taxon>Geodermatophilales</taxon>
        <taxon>Geodermatophilaceae</taxon>
        <taxon>Geodermatophilus</taxon>
    </lineage>
</organism>
<dbReference type="InterPro" id="IPR000160">
    <property type="entry name" value="GGDEF_dom"/>
</dbReference>
<dbReference type="InterPro" id="IPR050469">
    <property type="entry name" value="Diguanylate_Cyclase"/>
</dbReference>
<dbReference type="Gene3D" id="3.30.70.270">
    <property type="match status" value="1"/>
</dbReference>
<name>A0A7K3W400_9ACTN</name>
<protein>
    <submittedName>
        <fullName evidence="3">GGDEF domain-containing protein</fullName>
    </submittedName>
</protein>
<dbReference type="PANTHER" id="PTHR45138">
    <property type="entry name" value="REGULATORY COMPONENTS OF SENSORY TRANSDUCTION SYSTEM"/>
    <property type="match status" value="1"/>
</dbReference>